<keyword evidence="2" id="KW-0812">Transmembrane</keyword>
<dbReference type="PANTHER" id="PTHR37385:SF2">
    <property type="entry name" value="PROTEIN LPA2"/>
    <property type="match status" value="1"/>
</dbReference>
<evidence type="ECO:0000256" key="1">
    <source>
        <dbReference type="SAM" id="MobiDB-lite"/>
    </source>
</evidence>
<feature type="compositionally biased region" description="Polar residues" evidence="1">
    <location>
        <begin position="1"/>
        <end position="24"/>
    </location>
</feature>
<accession>A0AAW1Q8L1</accession>
<feature type="region of interest" description="Disordered" evidence="1">
    <location>
        <begin position="47"/>
        <end position="67"/>
    </location>
</feature>
<proteinExistence type="predicted"/>
<dbReference type="Proteomes" id="UP001489004">
    <property type="component" value="Unassembled WGS sequence"/>
</dbReference>
<name>A0AAW1Q8L1_9CHLO</name>
<protein>
    <submittedName>
        <fullName evidence="3">Uncharacterized protein</fullName>
    </submittedName>
</protein>
<feature type="region of interest" description="Disordered" evidence="1">
    <location>
        <begin position="1"/>
        <end position="31"/>
    </location>
</feature>
<evidence type="ECO:0000313" key="4">
    <source>
        <dbReference type="Proteomes" id="UP001489004"/>
    </source>
</evidence>
<evidence type="ECO:0000313" key="3">
    <source>
        <dbReference type="EMBL" id="KAK9816694.1"/>
    </source>
</evidence>
<dbReference type="InterPro" id="IPR038789">
    <property type="entry name" value="LPA2-like"/>
</dbReference>
<comment type="caution">
    <text evidence="3">The sequence shown here is derived from an EMBL/GenBank/DDBJ whole genome shotgun (WGS) entry which is preliminary data.</text>
</comment>
<gene>
    <name evidence="3" type="ORF">WJX72_003788</name>
</gene>
<keyword evidence="2" id="KW-1133">Transmembrane helix</keyword>
<dbReference type="AlphaFoldDB" id="A0AAW1Q8L1"/>
<organism evidence="3 4">
    <name type="scientific">[Myrmecia] bisecta</name>
    <dbReference type="NCBI Taxonomy" id="41462"/>
    <lineage>
        <taxon>Eukaryota</taxon>
        <taxon>Viridiplantae</taxon>
        <taxon>Chlorophyta</taxon>
        <taxon>core chlorophytes</taxon>
        <taxon>Trebouxiophyceae</taxon>
        <taxon>Trebouxiales</taxon>
        <taxon>Trebouxiaceae</taxon>
        <taxon>Myrmecia</taxon>
    </lineage>
</organism>
<sequence>MQHSTTQHAVMTRWLVQQQKTPSPRLSVYPGKASHRCRGLCTRLAAEPAEHSGPTPSTSQATDGDIQDNPQELLIERQLKGRRKKPQGPKVIAPAVERAYGGGPQTGSAQLEALALQGLAVLFCIILGLGIFLAASGFLPETWDQFAQDYVYKSFTPVVFLFLTCSSIYGIWKSRQGPM</sequence>
<keyword evidence="2" id="KW-0472">Membrane</keyword>
<dbReference type="PANTHER" id="PTHR37385">
    <property type="entry name" value="PROTEIN LOW PSII ACCUMULATION 2, CHLOROPLASTIC"/>
    <property type="match status" value="1"/>
</dbReference>
<evidence type="ECO:0000256" key="2">
    <source>
        <dbReference type="SAM" id="Phobius"/>
    </source>
</evidence>
<reference evidence="3 4" key="1">
    <citation type="journal article" date="2024" name="Nat. Commun.">
        <title>Phylogenomics reveals the evolutionary origins of lichenization in chlorophyte algae.</title>
        <authorList>
            <person name="Puginier C."/>
            <person name="Libourel C."/>
            <person name="Otte J."/>
            <person name="Skaloud P."/>
            <person name="Haon M."/>
            <person name="Grisel S."/>
            <person name="Petersen M."/>
            <person name="Berrin J.G."/>
            <person name="Delaux P.M."/>
            <person name="Dal Grande F."/>
            <person name="Keller J."/>
        </authorList>
    </citation>
    <scope>NUCLEOTIDE SEQUENCE [LARGE SCALE GENOMIC DNA]</scope>
    <source>
        <strain evidence="3 4">SAG 2043</strain>
    </source>
</reference>
<dbReference type="EMBL" id="JALJOR010000005">
    <property type="protein sequence ID" value="KAK9816694.1"/>
    <property type="molecule type" value="Genomic_DNA"/>
</dbReference>
<feature type="transmembrane region" description="Helical" evidence="2">
    <location>
        <begin position="150"/>
        <end position="172"/>
    </location>
</feature>
<keyword evidence="4" id="KW-1185">Reference proteome</keyword>
<feature type="transmembrane region" description="Helical" evidence="2">
    <location>
        <begin position="114"/>
        <end position="138"/>
    </location>
</feature>